<dbReference type="AlphaFoldDB" id="A0A392VJZ4"/>
<proteinExistence type="predicted"/>
<comment type="caution">
    <text evidence="2">The sequence shown here is derived from an EMBL/GenBank/DDBJ whole genome shotgun (WGS) entry which is preliminary data.</text>
</comment>
<accession>A0A392VJZ4</accession>
<feature type="non-terminal residue" evidence="2">
    <location>
        <position position="1"/>
    </location>
</feature>
<evidence type="ECO:0000313" key="3">
    <source>
        <dbReference type="Proteomes" id="UP000265520"/>
    </source>
</evidence>
<evidence type="ECO:0000256" key="1">
    <source>
        <dbReference type="SAM" id="MobiDB-lite"/>
    </source>
</evidence>
<dbReference type="Proteomes" id="UP000265520">
    <property type="component" value="Unassembled WGS sequence"/>
</dbReference>
<keyword evidence="3" id="KW-1185">Reference proteome</keyword>
<feature type="region of interest" description="Disordered" evidence="1">
    <location>
        <begin position="1"/>
        <end position="25"/>
    </location>
</feature>
<organism evidence="2 3">
    <name type="scientific">Trifolium medium</name>
    <dbReference type="NCBI Taxonomy" id="97028"/>
    <lineage>
        <taxon>Eukaryota</taxon>
        <taxon>Viridiplantae</taxon>
        <taxon>Streptophyta</taxon>
        <taxon>Embryophyta</taxon>
        <taxon>Tracheophyta</taxon>
        <taxon>Spermatophyta</taxon>
        <taxon>Magnoliopsida</taxon>
        <taxon>eudicotyledons</taxon>
        <taxon>Gunneridae</taxon>
        <taxon>Pentapetalae</taxon>
        <taxon>rosids</taxon>
        <taxon>fabids</taxon>
        <taxon>Fabales</taxon>
        <taxon>Fabaceae</taxon>
        <taxon>Papilionoideae</taxon>
        <taxon>50 kb inversion clade</taxon>
        <taxon>NPAAA clade</taxon>
        <taxon>Hologalegina</taxon>
        <taxon>IRL clade</taxon>
        <taxon>Trifolieae</taxon>
        <taxon>Trifolium</taxon>
    </lineage>
</organism>
<reference evidence="2 3" key="1">
    <citation type="journal article" date="2018" name="Front. Plant Sci.">
        <title>Red Clover (Trifolium pratense) and Zigzag Clover (T. medium) - A Picture of Genomic Similarities and Differences.</title>
        <authorList>
            <person name="Dluhosova J."/>
            <person name="Istvanek J."/>
            <person name="Nedelnik J."/>
            <person name="Repkova J."/>
        </authorList>
    </citation>
    <scope>NUCLEOTIDE SEQUENCE [LARGE SCALE GENOMIC DNA]</scope>
    <source>
        <strain evidence="3">cv. 10/8</strain>
        <tissue evidence="2">Leaf</tissue>
    </source>
</reference>
<evidence type="ECO:0000313" key="2">
    <source>
        <dbReference type="EMBL" id="MCI88704.1"/>
    </source>
</evidence>
<protein>
    <submittedName>
        <fullName evidence="2">Uncharacterized protein</fullName>
    </submittedName>
</protein>
<name>A0A392VJZ4_9FABA</name>
<sequence length="53" mass="5744">RIEQRAECGFAAAESTKRDEQLDGRRREQRAECGFATAAAWFEGRTGGGGGLI</sequence>
<dbReference type="EMBL" id="LXQA011200179">
    <property type="protein sequence ID" value="MCI88704.1"/>
    <property type="molecule type" value="Genomic_DNA"/>
</dbReference>
<feature type="compositionally biased region" description="Basic and acidic residues" evidence="1">
    <location>
        <begin position="15"/>
        <end position="25"/>
    </location>
</feature>